<evidence type="ECO:0000313" key="1">
    <source>
        <dbReference type="EMBL" id="TDZ17871.1"/>
    </source>
</evidence>
<sequence length="90" mass="9593">MTVLAVAATPTMVQLANQAHRVNQPSEPSKWLAYSQCLIRAIVGTAASLLLHRAINPGTDSVEPPAYSLSIRSRAPAIGNFRYSDASVVC</sequence>
<reference evidence="2" key="1">
    <citation type="journal article" date="2013" name="New Phytol.">
        <title>Comparative genomic and transcriptomic analyses reveal the hemibiotrophic stage shift of Colletotrichum fungi.</title>
        <authorList>
            <person name="Gan P."/>
            <person name="Ikeda K."/>
            <person name="Irieda H."/>
            <person name="Narusaka M."/>
            <person name="O'Connell R.J."/>
            <person name="Narusaka Y."/>
            <person name="Takano Y."/>
            <person name="Kubo Y."/>
            <person name="Shirasu K."/>
        </authorList>
    </citation>
    <scope>NUCLEOTIDE SEQUENCE [LARGE SCALE GENOMIC DNA]</scope>
    <source>
        <strain evidence="2">104-T / ATCC 96160 / CBS 514.97 / LARS 414 / MAFF 240422</strain>
    </source>
</reference>
<name>A0A484FJM1_COLOR</name>
<comment type="caution">
    <text evidence="1">The sequence shown here is derived from an EMBL/GenBank/DDBJ whole genome shotgun (WGS) entry which is preliminary data.</text>
</comment>
<evidence type="ECO:0000313" key="2">
    <source>
        <dbReference type="Proteomes" id="UP000014480"/>
    </source>
</evidence>
<proteinExistence type="predicted"/>
<protein>
    <submittedName>
        <fullName evidence="1">Uncharacterized protein</fullName>
    </submittedName>
</protein>
<reference evidence="2" key="2">
    <citation type="journal article" date="2019" name="Mol. Plant Microbe Interact.">
        <title>Genome sequence resources for four phytopathogenic fungi from the Colletotrichum orbiculare species complex.</title>
        <authorList>
            <person name="Gan P."/>
            <person name="Tsushima A."/>
            <person name="Narusaka M."/>
            <person name="Narusaka Y."/>
            <person name="Takano Y."/>
            <person name="Kubo Y."/>
            <person name="Shirasu K."/>
        </authorList>
    </citation>
    <scope>GENOME REANNOTATION</scope>
    <source>
        <strain evidence="2">104-T / ATCC 96160 / CBS 514.97 / LARS 414 / MAFF 240422</strain>
    </source>
</reference>
<gene>
    <name evidence="1" type="ORF">Cob_v009104</name>
</gene>
<accession>A0A484FJM1</accession>
<keyword evidence="2" id="KW-1185">Reference proteome</keyword>
<organism evidence="1 2">
    <name type="scientific">Colletotrichum orbiculare (strain 104-T / ATCC 96160 / CBS 514.97 / LARS 414 / MAFF 240422)</name>
    <name type="common">Cucumber anthracnose fungus</name>
    <name type="synonym">Colletotrichum lagenarium</name>
    <dbReference type="NCBI Taxonomy" id="1213857"/>
    <lineage>
        <taxon>Eukaryota</taxon>
        <taxon>Fungi</taxon>
        <taxon>Dikarya</taxon>
        <taxon>Ascomycota</taxon>
        <taxon>Pezizomycotina</taxon>
        <taxon>Sordariomycetes</taxon>
        <taxon>Hypocreomycetidae</taxon>
        <taxon>Glomerellales</taxon>
        <taxon>Glomerellaceae</taxon>
        <taxon>Colletotrichum</taxon>
        <taxon>Colletotrichum orbiculare species complex</taxon>
    </lineage>
</organism>
<dbReference type="EMBL" id="AMCV02000026">
    <property type="protein sequence ID" value="TDZ17871.1"/>
    <property type="molecule type" value="Genomic_DNA"/>
</dbReference>
<dbReference type="Proteomes" id="UP000014480">
    <property type="component" value="Unassembled WGS sequence"/>
</dbReference>
<dbReference type="AlphaFoldDB" id="A0A484FJM1"/>